<dbReference type="GeneID" id="14913580"/>
<dbReference type="CDD" id="cd04519">
    <property type="entry name" value="RasGAP"/>
    <property type="match status" value="1"/>
</dbReference>
<gene>
    <name evidence="6" type="ORF">ACA1_093150</name>
</gene>
<dbReference type="CDD" id="cd00821">
    <property type="entry name" value="PH"/>
    <property type="match status" value="1"/>
</dbReference>
<dbReference type="InterPro" id="IPR008936">
    <property type="entry name" value="Rho_GTPase_activation_prot"/>
</dbReference>
<dbReference type="InterPro" id="IPR000014">
    <property type="entry name" value="PAS"/>
</dbReference>
<dbReference type="InterPro" id="IPR023152">
    <property type="entry name" value="RasGAP_CS"/>
</dbReference>
<sequence>MWGRWKDRYFVLQPPLLLEYHSAKHAKAGKVAHSLTLSEITICKAEGINGQSFSFALRRKSKESFFLASDKEQEMVEWIRLMAPHVMSVNDEWAVDDEGLEKEVEAVCVTNENGYFLAANEIFCAMTGFTKEELLGKPCTLIMPASIASKHESYMSNYLKTGIKRLIGKPRRLAVKRKNDSLFLCELSLGEVIDQQKSLRRYVVHLRPIIVSEKLGNSTEEDTTETMDDLSDMSESTESTALEDSGKLARIKEKRREAVSLPLDMKQPTDASKGFGSDSHRRTLSIEKFKKKSKSARTSRDTSRDTSREASSESEGEDGGGHVFGRKSFSGLGVIAEEQDADGATPHSETPRGRRSGFCSGTNSHEMNATSAAVPYHPLIDKVGKVFDDRVAAFKQSLKRSLQEEMTTVLARVDLLDAELTETKRRAELNRLQRNAALAMVLDPENKIMKKIKRAVTAEVKSTDDEKLLFRMDSKATKKVISFMTAVGLEYLEKALGTIIRKICEDQLLSYEVNNRLLDPTDDRQQNRDQLRCISEMFATALVSSVDAVPPEFCELFKHVKKESETKWTGKVAYYQPIGGLFFLRFINAAVVSPSFFGLVQGEIGFRPQRGLILVSKLLQYVVNGLTFEPGHELYDFNDFVVAQMPAFEAFIDNILARQ</sequence>
<dbReference type="InterPro" id="IPR011993">
    <property type="entry name" value="PH-like_dom_sf"/>
</dbReference>
<dbReference type="STRING" id="1257118.L8GIU7"/>
<dbReference type="SUPFAM" id="SSF50729">
    <property type="entry name" value="PH domain-like"/>
    <property type="match status" value="1"/>
</dbReference>
<feature type="compositionally biased region" description="Basic and acidic residues" evidence="2">
    <location>
        <begin position="244"/>
        <end position="258"/>
    </location>
</feature>
<dbReference type="GO" id="GO:0005096">
    <property type="term" value="F:GTPase activator activity"/>
    <property type="evidence" value="ECO:0007669"/>
    <property type="project" value="UniProtKB-KW"/>
</dbReference>
<dbReference type="Pfam" id="PF00169">
    <property type="entry name" value="PH"/>
    <property type="match status" value="1"/>
</dbReference>
<dbReference type="Gene3D" id="1.10.506.10">
    <property type="entry name" value="GTPase Activation - p120gap, domain 1"/>
    <property type="match status" value="1"/>
</dbReference>
<dbReference type="OrthoDB" id="28245at2759"/>
<dbReference type="InterPro" id="IPR035965">
    <property type="entry name" value="PAS-like_dom_sf"/>
</dbReference>
<feature type="compositionally biased region" description="Acidic residues" evidence="2">
    <location>
        <begin position="219"/>
        <end position="232"/>
    </location>
</feature>
<dbReference type="SMART" id="SM00091">
    <property type="entry name" value="PAS"/>
    <property type="match status" value="1"/>
</dbReference>
<dbReference type="OMA" id="EITICKA"/>
<dbReference type="InterPro" id="IPR001849">
    <property type="entry name" value="PH_domain"/>
</dbReference>
<feature type="domain" description="PAS" evidence="5">
    <location>
        <begin position="100"/>
        <end position="162"/>
    </location>
</feature>
<dbReference type="PROSITE" id="PS00509">
    <property type="entry name" value="RAS_GTPASE_ACTIV_1"/>
    <property type="match status" value="1"/>
</dbReference>
<dbReference type="SMART" id="SM00323">
    <property type="entry name" value="RasGAP"/>
    <property type="match status" value="1"/>
</dbReference>
<dbReference type="PROSITE" id="PS50003">
    <property type="entry name" value="PH_DOMAIN"/>
    <property type="match status" value="1"/>
</dbReference>
<dbReference type="PANTHER" id="PTHR10194">
    <property type="entry name" value="RAS GTPASE-ACTIVATING PROTEINS"/>
    <property type="match status" value="1"/>
</dbReference>
<feature type="compositionally biased region" description="Basic and acidic residues" evidence="2">
    <location>
        <begin position="298"/>
        <end position="311"/>
    </location>
</feature>
<evidence type="ECO:0000256" key="2">
    <source>
        <dbReference type="SAM" id="MobiDB-lite"/>
    </source>
</evidence>
<dbReference type="RefSeq" id="XP_004334792.1">
    <property type="nucleotide sequence ID" value="XM_004334744.1"/>
</dbReference>
<proteinExistence type="predicted"/>
<dbReference type="InterPro" id="IPR001936">
    <property type="entry name" value="RasGAP_dom"/>
</dbReference>
<dbReference type="NCBIfam" id="TIGR00229">
    <property type="entry name" value="sensory_box"/>
    <property type="match status" value="1"/>
</dbReference>
<organism evidence="6 7">
    <name type="scientific">Acanthamoeba castellanii (strain ATCC 30010 / Neff)</name>
    <dbReference type="NCBI Taxonomy" id="1257118"/>
    <lineage>
        <taxon>Eukaryota</taxon>
        <taxon>Amoebozoa</taxon>
        <taxon>Discosea</taxon>
        <taxon>Longamoebia</taxon>
        <taxon>Centramoebida</taxon>
        <taxon>Acanthamoebidae</taxon>
        <taxon>Acanthamoeba</taxon>
    </lineage>
</organism>
<dbReference type="CDD" id="cd00130">
    <property type="entry name" value="PAS"/>
    <property type="match status" value="1"/>
</dbReference>
<dbReference type="Pfam" id="PF13426">
    <property type="entry name" value="PAS_9"/>
    <property type="match status" value="1"/>
</dbReference>
<dbReference type="PROSITE" id="PS50112">
    <property type="entry name" value="PAS"/>
    <property type="match status" value="1"/>
</dbReference>
<dbReference type="SUPFAM" id="SSF48350">
    <property type="entry name" value="GTPase activation domain, GAP"/>
    <property type="match status" value="1"/>
</dbReference>
<evidence type="ECO:0000313" key="7">
    <source>
        <dbReference type="Proteomes" id="UP000011083"/>
    </source>
</evidence>
<dbReference type="KEGG" id="acan:ACA1_093150"/>
<evidence type="ECO:0000256" key="1">
    <source>
        <dbReference type="ARBA" id="ARBA00022468"/>
    </source>
</evidence>
<dbReference type="InterPro" id="IPR039360">
    <property type="entry name" value="Ras_GTPase"/>
</dbReference>
<dbReference type="SUPFAM" id="SSF55785">
    <property type="entry name" value="PYP-like sensor domain (PAS domain)"/>
    <property type="match status" value="1"/>
</dbReference>
<dbReference type="AlphaFoldDB" id="L8GIU7"/>
<reference evidence="6 7" key="1">
    <citation type="journal article" date="2013" name="Genome Biol.">
        <title>Genome of Acanthamoeba castellanii highlights extensive lateral gene transfer and early evolution of tyrosine kinase signaling.</title>
        <authorList>
            <person name="Clarke M."/>
            <person name="Lohan A.J."/>
            <person name="Liu B."/>
            <person name="Lagkouvardos I."/>
            <person name="Roy S."/>
            <person name="Zafar N."/>
            <person name="Bertelli C."/>
            <person name="Schilde C."/>
            <person name="Kianianmomeni A."/>
            <person name="Burglin T.R."/>
            <person name="Frech C."/>
            <person name="Turcotte B."/>
            <person name="Kopec K.O."/>
            <person name="Synnott J.M."/>
            <person name="Choo C."/>
            <person name="Paponov I."/>
            <person name="Finkler A."/>
            <person name="Soon Heng Tan C."/>
            <person name="Hutchins A.P."/>
            <person name="Weinmeier T."/>
            <person name="Rattei T."/>
            <person name="Chu J.S."/>
            <person name="Gimenez G."/>
            <person name="Irimia M."/>
            <person name="Rigden D.J."/>
            <person name="Fitzpatrick D.A."/>
            <person name="Lorenzo-Morales J."/>
            <person name="Bateman A."/>
            <person name="Chiu C.H."/>
            <person name="Tang P."/>
            <person name="Hegemann P."/>
            <person name="Fromm H."/>
            <person name="Raoult D."/>
            <person name="Greub G."/>
            <person name="Miranda-Saavedra D."/>
            <person name="Chen N."/>
            <person name="Nash P."/>
            <person name="Ginger M.L."/>
            <person name="Horn M."/>
            <person name="Schaap P."/>
            <person name="Caler L."/>
            <person name="Loftus B."/>
        </authorList>
    </citation>
    <scope>NUCLEOTIDE SEQUENCE [LARGE SCALE GENOMIC DNA]</scope>
    <source>
        <strain evidence="6 7">Neff</strain>
    </source>
</reference>
<dbReference type="Proteomes" id="UP000011083">
    <property type="component" value="Unassembled WGS sequence"/>
</dbReference>
<keyword evidence="7" id="KW-1185">Reference proteome</keyword>
<evidence type="ECO:0000259" key="3">
    <source>
        <dbReference type="PROSITE" id="PS50003"/>
    </source>
</evidence>
<evidence type="ECO:0000313" key="6">
    <source>
        <dbReference type="EMBL" id="ELR12779.1"/>
    </source>
</evidence>
<protein>
    <submittedName>
        <fullName evidence="6">PAS domain Sbox domain containing protein</fullName>
    </submittedName>
</protein>
<keyword evidence="1" id="KW-0343">GTPase activation</keyword>
<name>L8GIU7_ACACF</name>
<dbReference type="PROSITE" id="PS50018">
    <property type="entry name" value="RAS_GTPASE_ACTIV_2"/>
    <property type="match status" value="1"/>
</dbReference>
<dbReference type="Gene3D" id="2.30.29.30">
    <property type="entry name" value="Pleckstrin-homology domain (PH domain)/Phosphotyrosine-binding domain (PTB)"/>
    <property type="match status" value="1"/>
</dbReference>
<feature type="compositionally biased region" description="Basic and acidic residues" evidence="2">
    <location>
        <begin position="278"/>
        <end position="288"/>
    </location>
</feature>
<feature type="domain" description="Ras-GAP" evidence="4">
    <location>
        <begin position="430"/>
        <end position="624"/>
    </location>
</feature>
<dbReference type="Pfam" id="PF00616">
    <property type="entry name" value="RasGAP"/>
    <property type="match status" value="1"/>
</dbReference>
<feature type="domain" description="PH" evidence="3">
    <location>
        <begin position="1"/>
        <end position="87"/>
    </location>
</feature>
<feature type="region of interest" description="Disordered" evidence="2">
    <location>
        <begin position="217"/>
        <end position="327"/>
    </location>
</feature>
<evidence type="ECO:0000259" key="5">
    <source>
        <dbReference type="PROSITE" id="PS50112"/>
    </source>
</evidence>
<dbReference type="Gene3D" id="3.30.450.20">
    <property type="entry name" value="PAS domain"/>
    <property type="match status" value="1"/>
</dbReference>
<dbReference type="VEuPathDB" id="AmoebaDB:ACA1_093150"/>
<dbReference type="EMBL" id="KB008103">
    <property type="protein sequence ID" value="ELR12779.1"/>
    <property type="molecule type" value="Genomic_DNA"/>
</dbReference>
<dbReference type="PANTHER" id="PTHR10194:SF60">
    <property type="entry name" value="RAS GTPASE-ACTIVATING PROTEIN RASKOL"/>
    <property type="match status" value="1"/>
</dbReference>
<accession>L8GIU7</accession>
<evidence type="ECO:0000259" key="4">
    <source>
        <dbReference type="PROSITE" id="PS50018"/>
    </source>
</evidence>